<comment type="caution">
    <text evidence="10">The sequence shown here is derived from an EMBL/GenBank/DDBJ whole genome shotgun (WGS) entry which is preliminary data.</text>
</comment>
<evidence type="ECO:0000256" key="5">
    <source>
        <dbReference type="ARBA" id="ARBA00023002"/>
    </source>
</evidence>
<evidence type="ECO:0000256" key="9">
    <source>
        <dbReference type="SAM" id="Phobius"/>
    </source>
</evidence>
<dbReference type="GO" id="GO:0016705">
    <property type="term" value="F:oxidoreductase activity, acting on paired donors, with incorporation or reduction of molecular oxygen"/>
    <property type="evidence" value="ECO:0007669"/>
    <property type="project" value="InterPro"/>
</dbReference>
<dbReference type="PRINTS" id="PR00465">
    <property type="entry name" value="EP450IV"/>
</dbReference>
<evidence type="ECO:0000256" key="8">
    <source>
        <dbReference type="PIRSR" id="PIRSR602403-1"/>
    </source>
</evidence>
<dbReference type="AlphaFoldDB" id="A0AAJ0B6J3"/>
<dbReference type="PANTHER" id="PTHR46206:SF1">
    <property type="entry name" value="P450, PUTATIVE (EUROFUNG)-RELATED"/>
    <property type="match status" value="1"/>
</dbReference>
<dbReference type="PANTHER" id="PTHR46206">
    <property type="entry name" value="CYTOCHROME P450"/>
    <property type="match status" value="1"/>
</dbReference>
<feature type="binding site" description="axial binding residue" evidence="8">
    <location>
        <position position="485"/>
    </location>
    <ligand>
        <name>heme</name>
        <dbReference type="ChEBI" id="CHEBI:30413"/>
    </ligand>
    <ligandPart>
        <name>Fe</name>
        <dbReference type="ChEBI" id="CHEBI:18248"/>
    </ligandPart>
</feature>
<feature type="transmembrane region" description="Helical" evidence="9">
    <location>
        <begin position="20"/>
        <end position="40"/>
    </location>
</feature>
<organism evidence="10 11">
    <name type="scientific">Echria macrotheca</name>
    <dbReference type="NCBI Taxonomy" id="438768"/>
    <lineage>
        <taxon>Eukaryota</taxon>
        <taxon>Fungi</taxon>
        <taxon>Dikarya</taxon>
        <taxon>Ascomycota</taxon>
        <taxon>Pezizomycotina</taxon>
        <taxon>Sordariomycetes</taxon>
        <taxon>Sordariomycetidae</taxon>
        <taxon>Sordariales</taxon>
        <taxon>Schizotheciaceae</taxon>
        <taxon>Echria</taxon>
    </lineage>
</organism>
<dbReference type="Proteomes" id="UP001239445">
    <property type="component" value="Unassembled WGS sequence"/>
</dbReference>
<evidence type="ECO:0000256" key="4">
    <source>
        <dbReference type="ARBA" id="ARBA00022723"/>
    </source>
</evidence>
<dbReference type="InterPro" id="IPR036396">
    <property type="entry name" value="Cyt_P450_sf"/>
</dbReference>
<comment type="similarity">
    <text evidence="2">Belongs to the cytochrome P450 family.</text>
</comment>
<keyword evidence="5" id="KW-0560">Oxidoreductase</keyword>
<keyword evidence="6 8" id="KW-0408">Iron</keyword>
<keyword evidence="7" id="KW-0503">Monooxygenase</keyword>
<accession>A0AAJ0B6J3</accession>
<keyword evidence="9" id="KW-0472">Membrane</keyword>
<keyword evidence="9" id="KW-0812">Transmembrane</keyword>
<evidence type="ECO:0000256" key="7">
    <source>
        <dbReference type="ARBA" id="ARBA00023033"/>
    </source>
</evidence>
<keyword evidence="3 8" id="KW-0349">Heme</keyword>
<dbReference type="Pfam" id="PF00067">
    <property type="entry name" value="p450"/>
    <property type="match status" value="1"/>
</dbReference>
<dbReference type="GO" id="GO:0020037">
    <property type="term" value="F:heme binding"/>
    <property type="evidence" value="ECO:0007669"/>
    <property type="project" value="InterPro"/>
</dbReference>
<gene>
    <name evidence="10" type="ORF">QBC47DRAFT_432214</name>
</gene>
<sequence>MTLFTTINLSDGRLSTLLTPVNISAGLVILWIIGFLRYAWWRAFSRQGLPKSLPWVGAPEDGFRSRARASLRSFLGLRQLLLDGYAEYSQNGKSFVLPNLVNGHEVVLPANYMGWVLEQPESVMSQFETNRQFMCGDYTMLGLLEGTAWHKIGERAKRELTQGLDEFAPAIVDEVNDSLRSLWGSNQEDWHEMVLYDIMIEAVGRIVNRVLVGQPLCRHPGYIQASTAFSKYILLPAMAIELLPRFMKPVLGPVLTYWDRLQYKRMRSYVVPMYRERVARARRSEKVGGEPNDYIHWTLKDAVKHGENINTEEFADVSTRRLAIITFTAVQSSAITITNAIIDIAACGDSVRVQDELRAEVASAKGVWTRSSLARLPRLDSVLTETLRLWGILTHGVTKAVVARDGVVVPTGEHIPCGAKVGIASYGPHMDEAVYGEDPFVFDPFRFTRPEVASILQRREGALPGLGFVTTSEHYMGFSHGRYACPGRFFANSLLKILLAHVLLQYDIEPIKERPANPWLNNTIGPPVGAKVRVRRRKPAANAEVMA</sequence>
<dbReference type="SUPFAM" id="SSF48264">
    <property type="entry name" value="Cytochrome P450"/>
    <property type="match status" value="1"/>
</dbReference>
<keyword evidence="9" id="KW-1133">Transmembrane helix</keyword>
<protein>
    <submittedName>
        <fullName evidence="10">Cytochrome P450</fullName>
    </submittedName>
</protein>
<proteinExistence type="inferred from homology"/>
<evidence type="ECO:0000256" key="6">
    <source>
        <dbReference type="ARBA" id="ARBA00023004"/>
    </source>
</evidence>
<evidence type="ECO:0000256" key="2">
    <source>
        <dbReference type="ARBA" id="ARBA00010617"/>
    </source>
</evidence>
<keyword evidence="4 8" id="KW-0479">Metal-binding</keyword>
<dbReference type="GO" id="GO:0004497">
    <property type="term" value="F:monooxygenase activity"/>
    <property type="evidence" value="ECO:0007669"/>
    <property type="project" value="UniProtKB-KW"/>
</dbReference>
<keyword evidence="11" id="KW-1185">Reference proteome</keyword>
<name>A0AAJ0B6J3_9PEZI</name>
<dbReference type="InterPro" id="IPR001128">
    <property type="entry name" value="Cyt_P450"/>
</dbReference>
<dbReference type="Gene3D" id="1.10.630.10">
    <property type="entry name" value="Cytochrome P450"/>
    <property type="match status" value="1"/>
</dbReference>
<dbReference type="InterPro" id="IPR002403">
    <property type="entry name" value="Cyt_P450_E_grp-IV"/>
</dbReference>
<dbReference type="EMBL" id="MU839839">
    <property type="protein sequence ID" value="KAK1752618.1"/>
    <property type="molecule type" value="Genomic_DNA"/>
</dbReference>
<evidence type="ECO:0000256" key="3">
    <source>
        <dbReference type="ARBA" id="ARBA00022617"/>
    </source>
</evidence>
<evidence type="ECO:0000256" key="1">
    <source>
        <dbReference type="ARBA" id="ARBA00001971"/>
    </source>
</evidence>
<dbReference type="GO" id="GO:0005506">
    <property type="term" value="F:iron ion binding"/>
    <property type="evidence" value="ECO:0007669"/>
    <property type="project" value="InterPro"/>
</dbReference>
<evidence type="ECO:0000313" key="11">
    <source>
        <dbReference type="Proteomes" id="UP001239445"/>
    </source>
</evidence>
<dbReference type="CDD" id="cd11041">
    <property type="entry name" value="CYP503A1-like"/>
    <property type="match status" value="1"/>
</dbReference>
<evidence type="ECO:0000313" key="10">
    <source>
        <dbReference type="EMBL" id="KAK1752618.1"/>
    </source>
</evidence>
<comment type="cofactor">
    <cofactor evidence="1 8">
        <name>heme</name>
        <dbReference type="ChEBI" id="CHEBI:30413"/>
    </cofactor>
</comment>
<reference evidence="10" key="1">
    <citation type="submission" date="2023-06" db="EMBL/GenBank/DDBJ databases">
        <title>Genome-scale phylogeny and comparative genomics of the fungal order Sordariales.</title>
        <authorList>
            <consortium name="Lawrence Berkeley National Laboratory"/>
            <person name="Hensen N."/>
            <person name="Bonometti L."/>
            <person name="Westerberg I."/>
            <person name="Brannstrom I.O."/>
            <person name="Guillou S."/>
            <person name="Cros-Aarteil S."/>
            <person name="Calhoun S."/>
            <person name="Haridas S."/>
            <person name="Kuo A."/>
            <person name="Mondo S."/>
            <person name="Pangilinan J."/>
            <person name="Riley R."/>
            <person name="Labutti K."/>
            <person name="Andreopoulos B."/>
            <person name="Lipzen A."/>
            <person name="Chen C."/>
            <person name="Yanf M."/>
            <person name="Daum C."/>
            <person name="Ng V."/>
            <person name="Clum A."/>
            <person name="Steindorff A."/>
            <person name="Ohm R."/>
            <person name="Martin F."/>
            <person name="Silar P."/>
            <person name="Natvig D."/>
            <person name="Lalanne C."/>
            <person name="Gautier V."/>
            <person name="Ament-Velasquez S.L."/>
            <person name="Kruys A."/>
            <person name="Hutchinson M.I."/>
            <person name="Powell A.J."/>
            <person name="Barry K."/>
            <person name="Miller A.N."/>
            <person name="Grigoriev I.V."/>
            <person name="Debuchy R."/>
            <person name="Gladieux P."/>
            <person name="Thoren M.H."/>
            <person name="Johannesson H."/>
        </authorList>
    </citation>
    <scope>NUCLEOTIDE SEQUENCE</scope>
    <source>
        <strain evidence="10">PSN4</strain>
    </source>
</reference>